<dbReference type="AlphaFoldDB" id="A0A317X9H0"/>
<proteinExistence type="predicted"/>
<reference evidence="1 2" key="1">
    <citation type="submission" date="2016-12" db="EMBL/GenBank/DDBJ databases">
        <title>The genomes of Aspergillus section Nigri reveals drivers in fungal speciation.</title>
        <authorList>
            <consortium name="DOE Joint Genome Institute"/>
            <person name="Vesth T.C."/>
            <person name="Nybo J."/>
            <person name="Theobald S."/>
            <person name="Brandl J."/>
            <person name="Frisvad J.C."/>
            <person name="Nielsen K.F."/>
            <person name="Lyhne E.K."/>
            <person name="Kogle M.E."/>
            <person name="Kuo A."/>
            <person name="Riley R."/>
            <person name="Clum A."/>
            <person name="Nolan M."/>
            <person name="Lipzen A."/>
            <person name="Salamov A."/>
            <person name="Henrissat B."/>
            <person name="Wiebenga A."/>
            <person name="De Vries R.P."/>
            <person name="Grigoriev I.V."/>
            <person name="Mortensen U.H."/>
            <person name="Andersen M.R."/>
            <person name="Baker S.E."/>
        </authorList>
    </citation>
    <scope>NUCLEOTIDE SEQUENCE [LARGE SCALE GENOMIC DNA]</scope>
    <source>
        <strain evidence="1 2">CBS 115572</strain>
    </source>
</reference>
<gene>
    <name evidence="1" type="ORF">BO94DRAFT_215891</name>
</gene>
<sequence length="81" mass="9289">MTPMVRDEHLDIPAKTFTGSTSRPISPIAYLQMNHAHQKDYRAGVWYRRIPSSITNVNSDHLSDPTTPSMAEFTTTFKPYY</sequence>
<accession>A0A317X9H0</accession>
<keyword evidence="2" id="KW-1185">Reference proteome</keyword>
<dbReference type="Proteomes" id="UP000246702">
    <property type="component" value="Unassembled WGS sequence"/>
</dbReference>
<organism evidence="1 2">
    <name type="scientific">Aspergillus sclerotioniger CBS 115572</name>
    <dbReference type="NCBI Taxonomy" id="1450535"/>
    <lineage>
        <taxon>Eukaryota</taxon>
        <taxon>Fungi</taxon>
        <taxon>Dikarya</taxon>
        <taxon>Ascomycota</taxon>
        <taxon>Pezizomycotina</taxon>
        <taxon>Eurotiomycetes</taxon>
        <taxon>Eurotiomycetidae</taxon>
        <taxon>Eurotiales</taxon>
        <taxon>Aspergillaceae</taxon>
        <taxon>Aspergillus</taxon>
        <taxon>Aspergillus subgen. Circumdati</taxon>
    </lineage>
</organism>
<name>A0A317X9H0_9EURO</name>
<comment type="caution">
    <text evidence="1">The sequence shown here is derived from an EMBL/GenBank/DDBJ whole genome shotgun (WGS) entry which is preliminary data.</text>
</comment>
<evidence type="ECO:0000313" key="1">
    <source>
        <dbReference type="EMBL" id="PWY95005.1"/>
    </source>
</evidence>
<evidence type="ECO:0000313" key="2">
    <source>
        <dbReference type="Proteomes" id="UP000246702"/>
    </source>
</evidence>
<dbReference type="RefSeq" id="XP_025471766.1">
    <property type="nucleotide sequence ID" value="XM_025606191.1"/>
</dbReference>
<protein>
    <submittedName>
        <fullName evidence="1">Uncharacterized protein</fullName>
    </submittedName>
</protein>
<dbReference type="GeneID" id="37108334"/>
<dbReference type="EMBL" id="MSFK01000003">
    <property type="protein sequence ID" value="PWY95005.1"/>
    <property type="molecule type" value="Genomic_DNA"/>
</dbReference>